<keyword evidence="1" id="KW-0812">Transmembrane</keyword>
<dbReference type="GO" id="GO:0016740">
    <property type="term" value="F:transferase activity"/>
    <property type="evidence" value="ECO:0007669"/>
    <property type="project" value="UniProtKB-KW"/>
</dbReference>
<sequence length="219" mass="25424">ILVGNYGSRPVKVNRHAVIVKLELYKEDIAVRFKEFQASVKTALSTEQIHKFLEANGQDLSGSNDALLQRCCIPNNQDLLFYGPLGKCPVCNGNNLEFTGYFCECGTCIYRSRYPPRKRGPIKYPISIIKQINPHFNPRFDPPYVEDQGFFGRLWPEFIPQHDPYRPAGKRVEMTLTTYQDEVEINGRRMKKRTFWIYVMVIVLTGFFMVKLWSKLSTE</sequence>
<dbReference type="EMBL" id="AP020785">
    <property type="protein sequence ID" value="BBN68494.1"/>
    <property type="molecule type" value="Genomic_DNA"/>
</dbReference>
<dbReference type="InterPro" id="IPR049296">
    <property type="entry name" value="PARP1-like_PADR1_N"/>
</dbReference>
<keyword evidence="1" id="KW-1133">Transmembrane helix</keyword>
<dbReference type="Pfam" id="PF21728">
    <property type="entry name" value="PADR1_N"/>
    <property type="match status" value="1"/>
</dbReference>
<reference evidence="3" key="1">
    <citation type="journal article" date="2019" name="Science">
        <title>Mutation of a bHLH transcription factor allowed almond domestication.</title>
        <authorList>
            <person name="Sanchez-Perez R."/>
            <person name="Pavan S."/>
            <person name="Mazzeo R."/>
            <person name="Moldovan C."/>
            <person name="Aiese Cigliano R."/>
            <person name="Del Cueto J."/>
            <person name="Ricciardi F."/>
            <person name="Lotti C."/>
            <person name="Ricciardi L."/>
            <person name="Dicenta F."/>
            <person name="Lopez-Marques R.L."/>
            <person name="Lindberg Moller B."/>
        </authorList>
    </citation>
    <scope>NUCLEOTIDE SEQUENCE</scope>
</reference>
<feature type="non-terminal residue" evidence="3">
    <location>
        <position position="1"/>
    </location>
</feature>
<evidence type="ECO:0000256" key="1">
    <source>
        <dbReference type="SAM" id="Phobius"/>
    </source>
</evidence>
<feature type="transmembrane region" description="Helical" evidence="1">
    <location>
        <begin position="195"/>
        <end position="214"/>
    </location>
</feature>
<evidence type="ECO:0000313" key="3">
    <source>
        <dbReference type="EMBL" id="BBN68494.1"/>
    </source>
</evidence>
<keyword evidence="3" id="KW-0808">Transferase</keyword>
<proteinExistence type="predicted"/>
<dbReference type="SMART" id="SM01335">
    <property type="entry name" value="PADR1"/>
    <property type="match status" value="1"/>
</dbReference>
<dbReference type="AlphaFoldDB" id="A0A5H2XMY8"/>
<keyword evidence="1" id="KW-0472">Membrane</keyword>
<name>A0A5H2XMY8_PRUDU</name>
<protein>
    <submittedName>
        <fullName evidence="3">NAD+ ADP-ribosyltransferase</fullName>
    </submittedName>
</protein>
<feature type="domain" description="PARP1-like PADR1" evidence="2">
    <location>
        <begin position="28"/>
        <end position="83"/>
    </location>
</feature>
<organism evidence="3">
    <name type="scientific">Prunus dulcis</name>
    <name type="common">Almond</name>
    <name type="synonym">Amygdalus dulcis</name>
    <dbReference type="NCBI Taxonomy" id="3755"/>
    <lineage>
        <taxon>Eukaryota</taxon>
        <taxon>Viridiplantae</taxon>
        <taxon>Streptophyta</taxon>
        <taxon>Embryophyta</taxon>
        <taxon>Tracheophyta</taxon>
        <taxon>Spermatophyta</taxon>
        <taxon>Magnoliopsida</taxon>
        <taxon>eudicotyledons</taxon>
        <taxon>Gunneridae</taxon>
        <taxon>Pentapetalae</taxon>
        <taxon>rosids</taxon>
        <taxon>fabids</taxon>
        <taxon>Rosales</taxon>
        <taxon>Rosaceae</taxon>
        <taxon>Amygdaloideae</taxon>
        <taxon>Amygdaleae</taxon>
        <taxon>Prunus</taxon>
    </lineage>
</organism>
<evidence type="ECO:0000259" key="2">
    <source>
        <dbReference type="Pfam" id="PF21728"/>
    </source>
</evidence>
<dbReference type="Gene3D" id="3.90.640.80">
    <property type="match status" value="1"/>
</dbReference>
<accession>A0A5H2XMY8</accession>
<gene>
    <name evidence="3" type="ORF">Prudu_448S000400</name>
</gene>